<sequence>MTAERSFPPEERAILLTVKGVGPTVVGRLEEIGIASLADLATRDADDICTRVSLLLGASCWRNSPQSRAAIAGAIAGAKAGGEGG</sequence>
<dbReference type="OrthoDB" id="4467269at2"/>
<comment type="caution">
    <text evidence="1">The sequence shown here is derived from an EMBL/GenBank/DDBJ whole genome shotgun (WGS) entry which is preliminary data.</text>
</comment>
<proteinExistence type="predicted"/>
<dbReference type="Proteomes" id="UP000197097">
    <property type="component" value="Unassembled WGS sequence"/>
</dbReference>
<name>A0A246K6B4_9SPHN</name>
<reference evidence="1 2" key="1">
    <citation type="journal article" date="2002" name="Int. J. Syst. Evol. Microbiol.">
        <title>Sphingopyxis witflariensis sp. nov., isolated from activated sludge.</title>
        <authorList>
            <person name="Kampfer P."/>
            <person name="Witzenberger R."/>
            <person name="Denner E.B."/>
            <person name="Busse H.J."/>
            <person name="Neef A."/>
        </authorList>
    </citation>
    <scope>NUCLEOTIDE SEQUENCE [LARGE SCALE GENOMIC DNA]</scope>
    <source>
        <strain evidence="1 2">DSM 14551</strain>
    </source>
</reference>
<dbReference type="EMBL" id="NISJ01000001">
    <property type="protein sequence ID" value="OWR01425.1"/>
    <property type="molecule type" value="Genomic_DNA"/>
</dbReference>
<evidence type="ECO:0000313" key="2">
    <source>
        <dbReference type="Proteomes" id="UP000197097"/>
    </source>
</evidence>
<organism evidence="1 2">
    <name type="scientific">Sphingopyxis witflariensis</name>
    <dbReference type="NCBI Taxonomy" id="173675"/>
    <lineage>
        <taxon>Bacteria</taxon>
        <taxon>Pseudomonadati</taxon>
        <taxon>Pseudomonadota</taxon>
        <taxon>Alphaproteobacteria</taxon>
        <taxon>Sphingomonadales</taxon>
        <taxon>Sphingomonadaceae</taxon>
        <taxon>Sphingopyxis</taxon>
    </lineage>
</organism>
<dbReference type="RefSeq" id="WP_088471236.1">
    <property type="nucleotide sequence ID" value="NZ_NISJ01000001.1"/>
</dbReference>
<accession>A0A246K6B4</accession>
<protein>
    <submittedName>
        <fullName evidence="1">Pathogenicity locus</fullName>
    </submittedName>
</protein>
<gene>
    <name evidence="1" type="ORF">CDQ91_03255</name>
</gene>
<keyword evidence="2" id="KW-1185">Reference proteome</keyword>
<evidence type="ECO:0000313" key="1">
    <source>
        <dbReference type="EMBL" id="OWR01425.1"/>
    </source>
</evidence>
<dbReference type="AlphaFoldDB" id="A0A246K6B4"/>
<dbReference type="Gene3D" id="1.10.150.20">
    <property type="entry name" value="5' to 3' exonuclease, C-terminal subdomain"/>
    <property type="match status" value="1"/>
</dbReference>